<feature type="transmembrane region" description="Helical" evidence="1">
    <location>
        <begin position="7"/>
        <end position="29"/>
    </location>
</feature>
<keyword evidence="1" id="KW-0812">Transmembrane</keyword>
<dbReference type="KEGG" id="acob:P0Y56_12960"/>
<dbReference type="EMBL" id="CP119316">
    <property type="protein sequence ID" value="WEK45929.1"/>
    <property type="molecule type" value="Genomic_DNA"/>
</dbReference>
<feature type="transmembrane region" description="Helical" evidence="1">
    <location>
        <begin position="70"/>
        <end position="90"/>
    </location>
</feature>
<name>A0AAJ5X4R2_9SPHN</name>
<evidence type="ECO:0000313" key="3">
    <source>
        <dbReference type="Proteomes" id="UP001218362"/>
    </source>
</evidence>
<dbReference type="Proteomes" id="UP001218362">
    <property type="component" value="Chromosome"/>
</dbReference>
<proteinExistence type="predicted"/>
<accession>A0AAJ5X4R2</accession>
<keyword evidence="1" id="KW-1133">Transmembrane helix</keyword>
<dbReference type="AlphaFoldDB" id="A0AAJ5X4R2"/>
<reference evidence="2" key="1">
    <citation type="submission" date="2023-03" db="EMBL/GenBank/DDBJ databases">
        <title>Andean soil-derived lignocellulolytic bacterial consortium as a source of novel taxa and putative plastic-active enzymes.</title>
        <authorList>
            <person name="Diaz-Garcia L."/>
            <person name="Chuvochina M."/>
            <person name="Feuerriegel G."/>
            <person name="Bunk B."/>
            <person name="Sproer C."/>
            <person name="Streit W.R."/>
            <person name="Rodriguez L.M."/>
            <person name="Overmann J."/>
            <person name="Jimenez D.J."/>
        </authorList>
    </citation>
    <scope>NUCLEOTIDE SEQUENCE</scope>
    <source>
        <strain evidence="2">MAG 26</strain>
    </source>
</reference>
<gene>
    <name evidence="2" type="ORF">P0Y56_12960</name>
</gene>
<organism evidence="2 3">
    <name type="scientific">Candidatus Andeanibacterium colombiense</name>
    <dbReference type="NCBI Taxonomy" id="3121345"/>
    <lineage>
        <taxon>Bacteria</taxon>
        <taxon>Pseudomonadati</taxon>
        <taxon>Pseudomonadota</taxon>
        <taxon>Alphaproteobacteria</taxon>
        <taxon>Sphingomonadales</taxon>
        <taxon>Sphingomonadaceae</taxon>
        <taxon>Candidatus Andeanibacterium</taxon>
    </lineage>
</organism>
<sequence length="148" mass="16792">MKIAYHFSRIVFGAWFLYSGVAHFLIPGWQPMGSHPAAIDFTQALIDSGLFTWIKLIEVVLGATMLANRFMPLTIVAMTPINIVICHWNFVLDPGVVEYTFGILTILFNAVLAWMWRGYFWQLFTFKGQADYSLSPGGNLRTQSETVH</sequence>
<evidence type="ECO:0000256" key="1">
    <source>
        <dbReference type="SAM" id="Phobius"/>
    </source>
</evidence>
<protein>
    <recommendedName>
        <fullName evidence="4">DoxX family protein</fullName>
    </recommendedName>
</protein>
<evidence type="ECO:0000313" key="2">
    <source>
        <dbReference type="EMBL" id="WEK45929.1"/>
    </source>
</evidence>
<keyword evidence="1" id="KW-0472">Membrane</keyword>
<evidence type="ECO:0008006" key="4">
    <source>
        <dbReference type="Google" id="ProtNLM"/>
    </source>
</evidence>
<feature type="transmembrane region" description="Helical" evidence="1">
    <location>
        <begin position="96"/>
        <end position="116"/>
    </location>
</feature>